<evidence type="ECO:0000313" key="6">
    <source>
        <dbReference type="Proteomes" id="UP000621500"/>
    </source>
</evidence>
<dbReference type="Gene3D" id="1.10.10.10">
    <property type="entry name" value="Winged helix-like DNA-binding domain superfamily/Winged helix DNA-binding domain"/>
    <property type="match status" value="1"/>
</dbReference>
<feature type="domain" description="Bacterial transcriptional activator" evidence="4">
    <location>
        <begin position="99"/>
        <end position="244"/>
    </location>
</feature>
<proteinExistence type="predicted"/>
<dbReference type="SMART" id="SM01043">
    <property type="entry name" value="BTAD"/>
    <property type="match status" value="1"/>
</dbReference>
<gene>
    <name evidence="5" type="ORF">Pma05_60310</name>
</gene>
<dbReference type="EMBL" id="BONX01000045">
    <property type="protein sequence ID" value="GIG99458.1"/>
    <property type="molecule type" value="Genomic_DNA"/>
</dbReference>
<sequence length="288" mass="31190">MDLAVGLLGPLDIRQDGEQVAAPVGNRRRILALMLLDGGAVSRTRLVAELWGRAAPRSAPANLRTYLSGLRAWLANRADLVRDGSGWRLVPPPRVRFTVDATSFQAALTEGRRAVQGGDLVGAGGHLHRALGYWRGAPLQDVPQGGPLAARAAVLEAERFAATEEYADVLVKLGEYEAARAMLHEFLGDHPHRERAWGQLMVACYRGGDLAGSLAAYRSARVALISGYGMEPGAELAALHRAILQRKLPVTASRATRNPPEQLPHRHPMRPPARIVRRWESAGSAERG</sequence>
<dbReference type="InterPro" id="IPR016032">
    <property type="entry name" value="Sig_transdc_resp-reg_C-effctor"/>
</dbReference>
<dbReference type="Pfam" id="PF03704">
    <property type="entry name" value="BTAD"/>
    <property type="match status" value="1"/>
</dbReference>
<name>A0ABQ4EXS4_9ACTN</name>
<dbReference type="SUPFAM" id="SSF46894">
    <property type="entry name" value="C-terminal effector domain of the bipartite response regulators"/>
    <property type="match status" value="1"/>
</dbReference>
<protein>
    <recommendedName>
        <fullName evidence="4">Bacterial transcriptional activator domain-containing protein</fullName>
    </recommendedName>
</protein>
<dbReference type="InterPro" id="IPR011990">
    <property type="entry name" value="TPR-like_helical_dom_sf"/>
</dbReference>
<accession>A0ABQ4EXS4</accession>
<evidence type="ECO:0000313" key="5">
    <source>
        <dbReference type="EMBL" id="GIG99458.1"/>
    </source>
</evidence>
<evidence type="ECO:0000256" key="2">
    <source>
        <dbReference type="ARBA" id="ARBA00023163"/>
    </source>
</evidence>
<organism evidence="5 6">
    <name type="scientific">Plantactinospora mayteni</name>
    <dbReference type="NCBI Taxonomy" id="566021"/>
    <lineage>
        <taxon>Bacteria</taxon>
        <taxon>Bacillati</taxon>
        <taxon>Actinomycetota</taxon>
        <taxon>Actinomycetes</taxon>
        <taxon>Micromonosporales</taxon>
        <taxon>Micromonosporaceae</taxon>
        <taxon>Plantactinospora</taxon>
    </lineage>
</organism>
<dbReference type="PANTHER" id="PTHR35807">
    <property type="entry name" value="TRANSCRIPTIONAL REGULATOR REDD-RELATED"/>
    <property type="match status" value="1"/>
</dbReference>
<dbReference type="InterPro" id="IPR051677">
    <property type="entry name" value="AfsR-DnrI-RedD_regulator"/>
</dbReference>
<evidence type="ECO:0000256" key="1">
    <source>
        <dbReference type="ARBA" id="ARBA00023015"/>
    </source>
</evidence>
<dbReference type="PANTHER" id="PTHR35807:SF1">
    <property type="entry name" value="TRANSCRIPTIONAL REGULATOR REDD"/>
    <property type="match status" value="1"/>
</dbReference>
<keyword evidence="2" id="KW-0804">Transcription</keyword>
<dbReference type="Proteomes" id="UP000621500">
    <property type="component" value="Unassembled WGS sequence"/>
</dbReference>
<keyword evidence="1" id="KW-0805">Transcription regulation</keyword>
<comment type="caution">
    <text evidence="5">The sequence shown here is derived from an EMBL/GenBank/DDBJ whole genome shotgun (WGS) entry which is preliminary data.</text>
</comment>
<dbReference type="InterPro" id="IPR005158">
    <property type="entry name" value="BTAD"/>
</dbReference>
<reference evidence="5 6" key="1">
    <citation type="submission" date="2021-01" db="EMBL/GenBank/DDBJ databases">
        <title>Whole genome shotgun sequence of Plantactinospora mayteni NBRC 109088.</title>
        <authorList>
            <person name="Komaki H."/>
            <person name="Tamura T."/>
        </authorList>
    </citation>
    <scope>NUCLEOTIDE SEQUENCE [LARGE SCALE GENOMIC DNA]</scope>
    <source>
        <strain evidence="5 6">NBRC 109088</strain>
    </source>
</reference>
<dbReference type="SUPFAM" id="SSF48452">
    <property type="entry name" value="TPR-like"/>
    <property type="match status" value="1"/>
</dbReference>
<dbReference type="InterPro" id="IPR036388">
    <property type="entry name" value="WH-like_DNA-bd_sf"/>
</dbReference>
<dbReference type="Gene3D" id="1.25.40.10">
    <property type="entry name" value="Tetratricopeptide repeat domain"/>
    <property type="match status" value="1"/>
</dbReference>
<evidence type="ECO:0000256" key="3">
    <source>
        <dbReference type="SAM" id="MobiDB-lite"/>
    </source>
</evidence>
<evidence type="ECO:0000259" key="4">
    <source>
        <dbReference type="SMART" id="SM01043"/>
    </source>
</evidence>
<feature type="region of interest" description="Disordered" evidence="3">
    <location>
        <begin position="250"/>
        <end position="273"/>
    </location>
</feature>
<keyword evidence="6" id="KW-1185">Reference proteome</keyword>
<dbReference type="RefSeq" id="WP_203860837.1">
    <property type="nucleotide sequence ID" value="NZ_BAAAZQ010000014.1"/>
</dbReference>
<dbReference type="CDD" id="cd15831">
    <property type="entry name" value="BTAD"/>
    <property type="match status" value="1"/>
</dbReference>